<dbReference type="InterPro" id="IPR050763">
    <property type="entry name" value="ABC_transporter_ATP-binding"/>
</dbReference>
<dbReference type="GO" id="GO:0005524">
    <property type="term" value="F:ATP binding"/>
    <property type="evidence" value="ECO:0007669"/>
    <property type="project" value="UniProtKB-KW"/>
</dbReference>
<keyword evidence="12" id="KW-1185">Reference proteome</keyword>
<keyword evidence="6 11" id="KW-0067">ATP-binding</keyword>
<organism evidence="11 12">
    <name type="scientific">Asanoa hainanensis</name>
    <dbReference type="NCBI Taxonomy" id="560556"/>
    <lineage>
        <taxon>Bacteria</taxon>
        <taxon>Bacillati</taxon>
        <taxon>Actinomycetota</taxon>
        <taxon>Actinomycetes</taxon>
        <taxon>Micromonosporales</taxon>
        <taxon>Micromonosporaceae</taxon>
        <taxon>Asanoa</taxon>
    </lineage>
</organism>
<evidence type="ECO:0000256" key="5">
    <source>
        <dbReference type="ARBA" id="ARBA00022741"/>
    </source>
</evidence>
<keyword evidence="7" id="KW-1278">Translocase</keyword>
<protein>
    <submittedName>
        <fullName evidence="11">Lipooligosaccharide transport system ATP-binding protein</fullName>
    </submittedName>
</protein>
<evidence type="ECO:0000256" key="6">
    <source>
        <dbReference type="ARBA" id="ARBA00022840"/>
    </source>
</evidence>
<evidence type="ECO:0000256" key="7">
    <source>
        <dbReference type="ARBA" id="ARBA00022967"/>
    </source>
</evidence>
<dbReference type="RefSeq" id="WP_089249088.1">
    <property type="nucleotide sequence ID" value="NZ_FZPH01000005.1"/>
</dbReference>
<evidence type="ECO:0000259" key="10">
    <source>
        <dbReference type="PROSITE" id="PS50893"/>
    </source>
</evidence>
<dbReference type="Pfam" id="PF00005">
    <property type="entry name" value="ABC_tran"/>
    <property type="match status" value="1"/>
</dbReference>
<keyword evidence="8" id="KW-0472">Membrane</keyword>
<dbReference type="OrthoDB" id="9804819at2"/>
<dbReference type="InterPro" id="IPR003439">
    <property type="entry name" value="ABC_transporter-like_ATP-bd"/>
</dbReference>
<keyword evidence="4" id="KW-1003">Cell membrane</keyword>
<evidence type="ECO:0000256" key="2">
    <source>
        <dbReference type="ARBA" id="ARBA00005417"/>
    </source>
</evidence>
<dbReference type="EMBL" id="FZPH01000005">
    <property type="protein sequence ID" value="SNT39089.1"/>
    <property type="molecule type" value="Genomic_DNA"/>
</dbReference>
<dbReference type="PROSITE" id="PS50893">
    <property type="entry name" value="ABC_TRANSPORTER_2"/>
    <property type="match status" value="1"/>
</dbReference>
<comment type="similarity">
    <text evidence="2">Belongs to the ABC transporter superfamily.</text>
</comment>
<dbReference type="Proteomes" id="UP000198362">
    <property type="component" value="Unassembled WGS sequence"/>
</dbReference>
<dbReference type="Gene3D" id="3.40.50.300">
    <property type="entry name" value="P-loop containing nucleotide triphosphate hydrolases"/>
    <property type="match status" value="1"/>
</dbReference>
<dbReference type="GO" id="GO:0016887">
    <property type="term" value="F:ATP hydrolysis activity"/>
    <property type="evidence" value="ECO:0007669"/>
    <property type="project" value="InterPro"/>
</dbReference>
<dbReference type="PANTHER" id="PTHR42711:SF5">
    <property type="entry name" value="ABC TRANSPORTER ATP-BINDING PROTEIN NATA"/>
    <property type="match status" value="1"/>
</dbReference>
<evidence type="ECO:0000256" key="4">
    <source>
        <dbReference type="ARBA" id="ARBA00022475"/>
    </source>
</evidence>
<accession>A0A239MB99</accession>
<evidence type="ECO:0000256" key="3">
    <source>
        <dbReference type="ARBA" id="ARBA00022448"/>
    </source>
</evidence>
<name>A0A239MB99_9ACTN</name>
<feature type="domain" description="ABC transporter" evidence="10">
    <location>
        <begin position="8"/>
        <end position="238"/>
    </location>
</feature>
<evidence type="ECO:0000256" key="9">
    <source>
        <dbReference type="ARBA" id="ARBA00023251"/>
    </source>
</evidence>
<dbReference type="PANTHER" id="PTHR42711">
    <property type="entry name" value="ABC TRANSPORTER ATP-BINDING PROTEIN"/>
    <property type="match status" value="1"/>
</dbReference>
<dbReference type="InterPro" id="IPR017871">
    <property type="entry name" value="ABC_transporter-like_CS"/>
</dbReference>
<evidence type="ECO:0000313" key="11">
    <source>
        <dbReference type="EMBL" id="SNT39089.1"/>
    </source>
</evidence>
<dbReference type="InterPro" id="IPR027417">
    <property type="entry name" value="P-loop_NTPase"/>
</dbReference>
<comment type="subcellular location">
    <subcellularLocation>
        <location evidence="1">Cell membrane</location>
        <topology evidence="1">Peripheral membrane protein</topology>
    </subcellularLocation>
</comment>
<keyword evidence="3" id="KW-0813">Transport</keyword>
<dbReference type="GO" id="GO:0005886">
    <property type="term" value="C:plasma membrane"/>
    <property type="evidence" value="ECO:0007669"/>
    <property type="project" value="UniProtKB-SubCell"/>
</dbReference>
<dbReference type="InterPro" id="IPR003593">
    <property type="entry name" value="AAA+_ATPase"/>
</dbReference>
<dbReference type="SUPFAM" id="SSF52540">
    <property type="entry name" value="P-loop containing nucleoside triphosphate hydrolases"/>
    <property type="match status" value="1"/>
</dbReference>
<evidence type="ECO:0000256" key="1">
    <source>
        <dbReference type="ARBA" id="ARBA00004202"/>
    </source>
</evidence>
<proteinExistence type="inferred from homology"/>
<evidence type="ECO:0000313" key="12">
    <source>
        <dbReference type="Proteomes" id="UP000198362"/>
    </source>
</evidence>
<dbReference type="FunFam" id="3.40.50.300:FF:000589">
    <property type="entry name" value="ABC transporter, ATP-binding subunit"/>
    <property type="match status" value="1"/>
</dbReference>
<gene>
    <name evidence="11" type="ORF">SAMN05421812_105238</name>
</gene>
<dbReference type="GO" id="GO:0046677">
    <property type="term" value="P:response to antibiotic"/>
    <property type="evidence" value="ECO:0007669"/>
    <property type="project" value="UniProtKB-KW"/>
</dbReference>
<reference evidence="11 12" key="1">
    <citation type="submission" date="2017-06" db="EMBL/GenBank/DDBJ databases">
        <authorList>
            <person name="Kim H.J."/>
            <person name="Triplett B.A."/>
        </authorList>
    </citation>
    <scope>NUCLEOTIDE SEQUENCE [LARGE SCALE GENOMIC DNA]</scope>
    <source>
        <strain evidence="11 12">CGMCC 4.5593</strain>
    </source>
</reference>
<keyword evidence="9" id="KW-0046">Antibiotic resistance</keyword>
<evidence type="ECO:0000256" key="8">
    <source>
        <dbReference type="ARBA" id="ARBA00023136"/>
    </source>
</evidence>
<dbReference type="PROSITE" id="PS00211">
    <property type="entry name" value="ABC_TRANSPORTER_1"/>
    <property type="match status" value="1"/>
</dbReference>
<keyword evidence="5" id="KW-0547">Nucleotide-binding</keyword>
<dbReference type="SMART" id="SM00382">
    <property type="entry name" value="AAA"/>
    <property type="match status" value="1"/>
</dbReference>
<sequence>MTEGRPLIEATGLVKRFGSFTAVDGIDLSVRAGEAFGFLGPNGAGKSSTMRMIGCVSPVTAGELRILGLDPARDGPAIRARLGVCPQSDNLDPELTVAENLTTYARFFGIPRKVARARAAELLDFVQLGERAGSKVEPLSGGMKRRLTIARALINEPEVVLLDEPTTGLDPQARHLVWERLFRLKQRGVTLVLTTHYMDEAEQLCDRLVVMDAGRIVAEGSPRDLIARHSTREVVELRFLAESQEVFVDKLAGIGSRVEALPDRVLLYVDDGDAAVATVHDRALSPASVLVRRSSLEDVFLHLTGRTLVD</sequence>
<dbReference type="AlphaFoldDB" id="A0A239MB99"/>